<evidence type="ECO:0000256" key="4">
    <source>
        <dbReference type="ARBA" id="ARBA00023136"/>
    </source>
</evidence>
<dbReference type="SMART" id="SM00724">
    <property type="entry name" value="TLC"/>
    <property type="match status" value="1"/>
</dbReference>
<feature type="transmembrane region" description="Helical" evidence="6">
    <location>
        <begin position="118"/>
        <end position="146"/>
    </location>
</feature>
<dbReference type="PANTHER" id="PTHR13439:SF47">
    <property type="entry name" value="TLC DOMAIN-CONTAINING PROTEIN 4 C"/>
    <property type="match status" value="1"/>
</dbReference>
<evidence type="ECO:0000259" key="7">
    <source>
        <dbReference type="PROSITE" id="PS50922"/>
    </source>
</evidence>
<reference evidence="8" key="1">
    <citation type="submission" date="2020-01" db="EMBL/GenBank/DDBJ databases">
        <title>Development of genomics and gene disruption for Polysphondylium violaceum indicates a role for the polyketide synthase stlB in stalk morphogenesis.</title>
        <authorList>
            <person name="Narita B."/>
            <person name="Kawabe Y."/>
            <person name="Kin K."/>
            <person name="Saito T."/>
            <person name="Gibbs R."/>
            <person name="Kuspa A."/>
            <person name="Muzny D."/>
            <person name="Queller D."/>
            <person name="Richards S."/>
            <person name="Strassman J."/>
            <person name="Sucgang R."/>
            <person name="Worley K."/>
            <person name="Schaap P."/>
        </authorList>
    </citation>
    <scope>NUCLEOTIDE SEQUENCE</scope>
    <source>
        <strain evidence="8">QSvi11</strain>
    </source>
</reference>
<feature type="transmembrane region" description="Helical" evidence="6">
    <location>
        <begin position="30"/>
        <end position="48"/>
    </location>
</feature>
<gene>
    <name evidence="8" type="ORF">CYY_006946</name>
</gene>
<evidence type="ECO:0000313" key="9">
    <source>
        <dbReference type="Proteomes" id="UP000695562"/>
    </source>
</evidence>
<keyword evidence="9" id="KW-1185">Reference proteome</keyword>
<dbReference type="GO" id="GO:0055088">
    <property type="term" value="P:lipid homeostasis"/>
    <property type="evidence" value="ECO:0007669"/>
    <property type="project" value="TreeGrafter"/>
</dbReference>
<dbReference type="InterPro" id="IPR006634">
    <property type="entry name" value="TLC-dom"/>
</dbReference>
<evidence type="ECO:0000256" key="5">
    <source>
        <dbReference type="PROSITE-ProRule" id="PRU00205"/>
    </source>
</evidence>
<dbReference type="Pfam" id="PF03798">
    <property type="entry name" value="TRAM_LAG1_CLN8"/>
    <property type="match status" value="1"/>
</dbReference>
<keyword evidence="2 5" id="KW-0812">Transmembrane</keyword>
<sequence length="195" mass="22115">MLHACVTVPLAIYVTYQASFIDLFSYQSPALTLLLSISSGYFIWDLYVCYKRPEIVGTAMIFHAIMGITANLYVALPHGRPAFQPVVSMMLLTEISTIPLNLKGFIQVYNPQSKYYDSVLLVFAISFLLVRCIIGVPFLLYSLYALSYRINDFPIDKSIVYIIEAILAIVLNSYWGLFLGKKMYIKLSKPKQHST</sequence>
<feature type="domain" description="TLC" evidence="7">
    <location>
        <begin position="1"/>
        <end position="188"/>
    </location>
</feature>
<evidence type="ECO:0000256" key="6">
    <source>
        <dbReference type="SAM" id="Phobius"/>
    </source>
</evidence>
<dbReference type="AlphaFoldDB" id="A0A8J4PYL8"/>
<comment type="caution">
    <text evidence="8">The sequence shown here is derived from an EMBL/GenBank/DDBJ whole genome shotgun (WGS) entry which is preliminary data.</text>
</comment>
<comment type="subcellular location">
    <subcellularLocation>
        <location evidence="1">Membrane</location>
        <topology evidence="1">Multi-pass membrane protein</topology>
    </subcellularLocation>
</comment>
<organism evidence="8 9">
    <name type="scientific">Polysphondylium violaceum</name>
    <dbReference type="NCBI Taxonomy" id="133409"/>
    <lineage>
        <taxon>Eukaryota</taxon>
        <taxon>Amoebozoa</taxon>
        <taxon>Evosea</taxon>
        <taxon>Eumycetozoa</taxon>
        <taxon>Dictyostelia</taxon>
        <taxon>Dictyosteliales</taxon>
        <taxon>Dictyosteliaceae</taxon>
        <taxon>Polysphondylium</taxon>
    </lineage>
</organism>
<dbReference type="GO" id="GO:0005783">
    <property type="term" value="C:endoplasmic reticulum"/>
    <property type="evidence" value="ECO:0007669"/>
    <property type="project" value="TreeGrafter"/>
</dbReference>
<proteinExistence type="predicted"/>
<keyword evidence="4 5" id="KW-0472">Membrane</keyword>
<feature type="transmembrane region" description="Helical" evidence="6">
    <location>
        <begin position="55"/>
        <end position="76"/>
    </location>
</feature>
<accession>A0A8J4PYL8</accession>
<dbReference type="InterPro" id="IPR050846">
    <property type="entry name" value="TLCD"/>
</dbReference>
<evidence type="ECO:0000313" key="8">
    <source>
        <dbReference type="EMBL" id="KAF2071741.1"/>
    </source>
</evidence>
<evidence type="ECO:0000256" key="3">
    <source>
        <dbReference type="ARBA" id="ARBA00022989"/>
    </source>
</evidence>
<keyword evidence="3 6" id="KW-1133">Transmembrane helix</keyword>
<feature type="transmembrane region" description="Helical" evidence="6">
    <location>
        <begin position="82"/>
        <end position="106"/>
    </location>
</feature>
<dbReference type="GO" id="GO:0016020">
    <property type="term" value="C:membrane"/>
    <property type="evidence" value="ECO:0007669"/>
    <property type="project" value="UniProtKB-SubCell"/>
</dbReference>
<evidence type="ECO:0000256" key="2">
    <source>
        <dbReference type="ARBA" id="ARBA00022692"/>
    </source>
</evidence>
<dbReference type="Proteomes" id="UP000695562">
    <property type="component" value="Unassembled WGS sequence"/>
</dbReference>
<feature type="transmembrane region" description="Helical" evidence="6">
    <location>
        <begin position="158"/>
        <end position="179"/>
    </location>
</feature>
<name>A0A8J4PYL8_9MYCE</name>
<evidence type="ECO:0000256" key="1">
    <source>
        <dbReference type="ARBA" id="ARBA00004141"/>
    </source>
</evidence>
<dbReference type="PANTHER" id="PTHR13439">
    <property type="entry name" value="CT120 PROTEIN"/>
    <property type="match status" value="1"/>
</dbReference>
<dbReference type="OrthoDB" id="18806at2759"/>
<protein>
    <recommendedName>
        <fullName evidence="7">TLC domain-containing protein</fullName>
    </recommendedName>
</protein>
<dbReference type="PROSITE" id="PS50922">
    <property type="entry name" value="TLC"/>
    <property type="match status" value="1"/>
</dbReference>
<dbReference type="EMBL" id="AJWJ01000343">
    <property type="protein sequence ID" value="KAF2071741.1"/>
    <property type="molecule type" value="Genomic_DNA"/>
</dbReference>